<dbReference type="PANTHER" id="PTHR31793:SF27">
    <property type="entry name" value="NOVEL THIOESTERASE SUPERFAMILY DOMAIN AND SAPOSIN A-TYPE DOMAIN CONTAINING PROTEIN (0610012H03RIK)"/>
    <property type="match status" value="1"/>
</dbReference>
<gene>
    <name evidence="3" type="ORF">PITCH_A350031</name>
</gene>
<organism evidence="3">
    <name type="scientific">uncultured Desulfobacterium sp</name>
    <dbReference type="NCBI Taxonomy" id="201089"/>
    <lineage>
        <taxon>Bacteria</taxon>
        <taxon>Pseudomonadati</taxon>
        <taxon>Thermodesulfobacteriota</taxon>
        <taxon>Desulfobacteria</taxon>
        <taxon>Desulfobacterales</taxon>
        <taxon>Desulfobacteriaceae</taxon>
        <taxon>Desulfobacterium</taxon>
        <taxon>environmental samples</taxon>
    </lineage>
</organism>
<dbReference type="Gene3D" id="3.10.129.10">
    <property type="entry name" value="Hotdog Thioesterase"/>
    <property type="match status" value="1"/>
</dbReference>
<dbReference type="CDD" id="cd00586">
    <property type="entry name" value="4HBT"/>
    <property type="match status" value="1"/>
</dbReference>
<evidence type="ECO:0000256" key="2">
    <source>
        <dbReference type="ARBA" id="ARBA00022801"/>
    </source>
</evidence>
<dbReference type="InterPro" id="IPR050563">
    <property type="entry name" value="4-hydroxybenzoyl-CoA_TE"/>
</dbReference>
<name>A0A445MZM2_9BACT</name>
<comment type="similarity">
    <text evidence="1">Belongs to the 4-hydroxybenzoyl-CoA thioesterase family.</text>
</comment>
<sequence>MRPKPFIPEILNGNDQYVRDKTGKEVWHRCQYRTPYSDTDRSRVVYHANYLRYYDFGRTSLMRDAGYPYLEIEKSGYLYPIIEVGVKYYSPLHYDDLMWIYTRPGLLERVRLRFDYILMDEKNQNIICKGFTRHCAINASGVPVAIDDKTIHLWKVFPK</sequence>
<reference evidence="3" key="1">
    <citation type="submission" date="2018-01" db="EMBL/GenBank/DDBJ databases">
        <authorList>
            <person name="Regsiter A."/>
            <person name="William W."/>
        </authorList>
    </citation>
    <scope>NUCLEOTIDE SEQUENCE</scope>
    <source>
        <strain evidence="3">TRIP AH-1</strain>
    </source>
</reference>
<protein>
    <submittedName>
        <fullName evidence="3">Acyl-CoA thioester hydrolase, YbgC/YbaW family</fullName>
    </submittedName>
</protein>
<dbReference type="InterPro" id="IPR029069">
    <property type="entry name" value="HotDog_dom_sf"/>
</dbReference>
<dbReference type="SUPFAM" id="SSF54637">
    <property type="entry name" value="Thioesterase/thiol ester dehydrase-isomerase"/>
    <property type="match status" value="1"/>
</dbReference>
<accession>A0A445MZM2</accession>
<dbReference type="Pfam" id="PF13279">
    <property type="entry name" value="4HBT_2"/>
    <property type="match status" value="1"/>
</dbReference>
<evidence type="ECO:0000313" key="3">
    <source>
        <dbReference type="EMBL" id="SPD74822.1"/>
    </source>
</evidence>
<dbReference type="PANTHER" id="PTHR31793">
    <property type="entry name" value="4-HYDROXYBENZOYL-COA THIOESTERASE FAMILY MEMBER"/>
    <property type="match status" value="1"/>
</dbReference>
<proteinExistence type="inferred from homology"/>
<dbReference type="EMBL" id="OJIN01000176">
    <property type="protein sequence ID" value="SPD74822.1"/>
    <property type="molecule type" value="Genomic_DNA"/>
</dbReference>
<dbReference type="AlphaFoldDB" id="A0A445MZM2"/>
<evidence type="ECO:0000256" key="1">
    <source>
        <dbReference type="ARBA" id="ARBA00005953"/>
    </source>
</evidence>
<dbReference type="GO" id="GO:0047617">
    <property type="term" value="F:fatty acyl-CoA hydrolase activity"/>
    <property type="evidence" value="ECO:0007669"/>
    <property type="project" value="TreeGrafter"/>
</dbReference>
<dbReference type="InterPro" id="IPR006684">
    <property type="entry name" value="YbgC/YbaW"/>
</dbReference>
<keyword evidence="2 3" id="KW-0378">Hydrolase</keyword>
<dbReference type="NCBIfam" id="TIGR00051">
    <property type="entry name" value="YbgC/FadM family acyl-CoA thioesterase"/>
    <property type="match status" value="1"/>
</dbReference>